<dbReference type="InterPro" id="IPR006665">
    <property type="entry name" value="OmpA-like"/>
</dbReference>
<dbReference type="GO" id="GO:0016020">
    <property type="term" value="C:membrane"/>
    <property type="evidence" value="ECO:0007669"/>
    <property type="project" value="UniProtKB-UniRule"/>
</dbReference>
<organism evidence="5 6">
    <name type="scientific">Methylocystis parvus</name>
    <dbReference type="NCBI Taxonomy" id="134"/>
    <lineage>
        <taxon>Bacteria</taxon>
        <taxon>Pseudomonadati</taxon>
        <taxon>Pseudomonadota</taxon>
        <taxon>Alphaproteobacteria</taxon>
        <taxon>Hyphomicrobiales</taxon>
        <taxon>Methylocystaceae</taxon>
        <taxon>Methylocystis</taxon>
    </lineage>
</organism>
<dbReference type="Gene3D" id="3.30.1330.60">
    <property type="entry name" value="OmpA-like domain"/>
    <property type="match status" value="1"/>
</dbReference>
<keyword evidence="1 3" id="KW-0472">Membrane</keyword>
<dbReference type="InterPro" id="IPR036737">
    <property type="entry name" value="OmpA-like_sf"/>
</dbReference>
<dbReference type="PROSITE" id="PS51257">
    <property type="entry name" value="PROKAR_LIPOPROTEIN"/>
    <property type="match status" value="1"/>
</dbReference>
<evidence type="ECO:0000313" key="5">
    <source>
        <dbReference type="EMBL" id="QGM96687.1"/>
    </source>
</evidence>
<dbReference type="RefSeq" id="WP_016920487.1">
    <property type="nucleotide sequence ID" value="NZ_CP044331.1"/>
</dbReference>
<protein>
    <submittedName>
        <fullName evidence="5">OmpA family protein</fullName>
    </submittedName>
</protein>
<feature type="region of interest" description="Disordered" evidence="2">
    <location>
        <begin position="191"/>
        <end position="226"/>
    </location>
</feature>
<evidence type="ECO:0000259" key="4">
    <source>
        <dbReference type="PROSITE" id="PS51123"/>
    </source>
</evidence>
<dbReference type="Proteomes" id="UP000422569">
    <property type="component" value="Chromosome"/>
</dbReference>
<feature type="transmembrane region" description="Helical" evidence="3">
    <location>
        <begin position="50"/>
        <end position="70"/>
    </location>
</feature>
<feature type="transmembrane region" description="Helical" evidence="3">
    <location>
        <begin position="76"/>
        <end position="97"/>
    </location>
</feature>
<dbReference type="AlphaFoldDB" id="A0A6B8LWE8"/>
<name>A0A6B8LWE8_9HYPH</name>
<evidence type="ECO:0000256" key="1">
    <source>
        <dbReference type="PROSITE-ProRule" id="PRU00473"/>
    </source>
</evidence>
<keyword evidence="3" id="KW-0812">Transmembrane</keyword>
<dbReference type="Pfam" id="PF00691">
    <property type="entry name" value="OmpA"/>
    <property type="match status" value="1"/>
</dbReference>
<gene>
    <name evidence="5" type="ORF">F7D14_03785</name>
</gene>
<proteinExistence type="predicted"/>
<evidence type="ECO:0000256" key="3">
    <source>
        <dbReference type="SAM" id="Phobius"/>
    </source>
</evidence>
<sequence length="345" mass="36017">MKTRPSPAQKGAMLDFYAYLWPWLAACFVVGAATGALVAKNPLRLRPARWLVWMSLACLAAAAALALGAMRGAVSIYIESALGCFFAFIGGCAAAAYGFRRSFASHERWALGLAPAALLWFGATQFAQPAYEAVLEKRVSALAQAAGVDPAGLAFSGRDVTAPASLGESKELMARIAAAPGVRRIVAAEIPEASAEAPPPPAATDAKPDATATIAPPAPTPSVDPKDILASLPAGDLDAATCQRALDAVAVAEPVSFRAARATVNRRVAAALDKAVEIIRRCPDATIELRGHGDEGSLEDSLSRRRAAAAERYLRREGVAGRRLVAVGCCAREGQRAGAIDYILR</sequence>
<feature type="domain" description="OmpA-like" evidence="4">
    <location>
        <begin position="244"/>
        <end position="345"/>
    </location>
</feature>
<dbReference type="KEGG" id="mpar:F7D14_03785"/>
<accession>A0A6B8LWE8</accession>
<keyword evidence="3" id="KW-1133">Transmembrane helix</keyword>
<dbReference type="SUPFAM" id="SSF103088">
    <property type="entry name" value="OmpA-like"/>
    <property type="match status" value="1"/>
</dbReference>
<feature type="compositionally biased region" description="Low complexity" evidence="2">
    <location>
        <begin position="203"/>
        <end position="215"/>
    </location>
</feature>
<feature type="transmembrane region" description="Helical" evidence="3">
    <location>
        <begin position="20"/>
        <end position="38"/>
    </location>
</feature>
<dbReference type="EMBL" id="CP044331">
    <property type="protein sequence ID" value="QGM96687.1"/>
    <property type="molecule type" value="Genomic_DNA"/>
</dbReference>
<evidence type="ECO:0000256" key="2">
    <source>
        <dbReference type="SAM" id="MobiDB-lite"/>
    </source>
</evidence>
<reference evidence="5 6" key="1">
    <citation type="submission" date="2019-09" db="EMBL/GenBank/DDBJ databases">
        <title>Isolation and complete genome sequencing of Methylocystis species.</title>
        <authorList>
            <person name="Rumah B.L."/>
            <person name="Stead C.E."/>
            <person name="Stevens B.C."/>
            <person name="Minton N.P."/>
            <person name="Grosse-Honebrink A."/>
            <person name="Zhang Y."/>
        </authorList>
    </citation>
    <scope>NUCLEOTIDE SEQUENCE [LARGE SCALE GENOMIC DNA]</scope>
    <source>
        <strain evidence="5 6">BRCS2</strain>
    </source>
</reference>
<evidence type="ECO:0000313" key="6">
    <source>
        <dbReference type="Proteomes" id="UP000422569"/>
    </source>
</evidence>
<dbReference type="PROSITE" id="PS51123">
    <property type="entry name" value="OMPA_2"/>
    <property type="match status" value="1"/>
</dbReference>
<keyword evidence="6" id="KW-1185">Reference proteome</keyword>